<dbReference type="EMBL" id="VSSQ01026793">
    <property type="protein sequence ID" value="MPM75686.1"/>
    <property type="molecule type" value="Genomic_DNA"/>
</dbReference>
<sequence length="206" mass="24335">MVFGIQDLVRNVFLTQHLRKQFRGFHGYGTDKDRLTFRVTLFDVADDSPEFALQGWIQQIRIVMTDDRSVCRNRNDVHVIDFPELFFFRFRCTGHTGQFFVHTEIVLESDGGHRFRFIFDFHVLFRFDGLVKPVRVTAAFHDSSCELIDDFYLPVFHYVIDVHKHDVIRAQGLIQMVHQAGIIHIVQVRQMECFFGFLDAFIRQCD</sequence>
<proteinExistence type="predicted"/>
<gene>
    <name evidence="1" type="ORF">SDC9_122680</name>
</gene>
<accession>A0A645CFD6</accession>
<protein>
    <submittedName>
        <fullName evidence="1">Uncharacterized protein</fullName>
    </submittedName>
</protein>
<reference evidence="1" key="1">
    <citation type="submission" date="2019-08" db="EMBL/GenBank/DDBJ databases">
        <authorList>
            <person name="Kucharzyk K."/>
            <person name="Murdoch R.W."/>
            <person name="Higgins S."/>
            <person name="Loffler F."/>
        </authorList>
    </citation>
    <scope>NUCLEOTIDE SEQUENCE</scope>
</reference>
<evidence type="ECO:0000313" key="1">
    <source>
        <dbReference type="EMBL" id="MPM75686.1"/>
    </source>
</evidence>
<name>A0A645CFD6_9ZZZZ</name>
<organism evidence="1">
    <name type="scientific">bioreactor metagenome</name>
    <dbReference type="NCBI Taxonomy" id="1076179"/>
    <lineage>
        <taxon>unclassified sequences</taxon>
        <taxon>metagenomes</taxon>
        <taxon>ecological metagenomes</taxon>
    </lineage>
</organism>
<comment type="caution">
    <text evidence="1">The sequence shown here is derived from an EMBL/GenBank/DDBJ whole genome shotgun (WGS) entry which is preliminary data.</text>
</comment>
<dbReference type="AlphaFoldDB" id="A0A645CFD6"/>